<evidence type="ECO:0000313" key="5">
    <source>
        <dbReference type="Proteomes" id="UP000676336"/>
    </source>
</evidence>
<dbReference type="Pfam" id="PF01145">
    <property type="entry name" value="Band_7"/>
    <property type="match status" value="1"/>
</dbReference>
<dbReference type="AlphaFoldDB" id="A0A8S3I304"/>
<evidence type="ECO:0000259" key="3">
    <source>
        <dbReference type="Pfam" id="PF01145"/>
    </source>
</evidence>
<dbReference type="InterPro" id="IPR036013">
    <property type="entry name" value="Band_7/SPFH_dom_sf"/>
</dbReference>
<dbReference type="SUPFAM" id="SSF117892">
    <property type="entry name" value="Band 7/SPFH domain"/>
    <property type="match status" value="1"/>
</dbReference>
<accession>A0A8S3I304</accession>
<gene>
    <name evidence="4" type="ORF">SMN809_LOCUS72565</name>
</gene>
<protein>
    <recommendedName>
        <fullName evidence="3">Band 7 domain-containing protein</fullName>
    </recommendedName>
</protein>
<dbReference type="InterPro" id="IPR001972">
    <property type="entry name" value="Stomatin_HflK_fam"/>
</dbReference>
<feature type="transmembrane region" description="Helical" evidence="2">
    <location>
        <begin position="48"/>
        <end position="73"/>
    </location>
</feature>
<organism evidence="4 5">
    <name type="scientific">Rotaria magnacalcarata</name>
    <dbReference type="NCBI Taxonomy" id="392030"/>
    <lineage>
        <taxon>Eukaryota</taxon>
        <taxon>Metazoa</taxon>
        <taxon>Spiralia</taxon>
        <taxon>Gnathifera</taxon>
        <taxon>Rotifera</taxon>
        <taxon>Eurotatoria</taxon>
        <taxon>Bdelloidea</taxon>
        <taxon>Philodinida</taxon>
        <taxon>Philodinidae</taxon>
        <taxon>Rotaria</taxon>
    </lineage>
</organism>
<feature type="non-terminal residue" evidence="4">
    <location>
        <position position="1"/>
    </location>
</feature>
<comment type="similarity">
    <text evidence="1">Belongs to the band 7/mec-2 family.</text>
</comment>
<reference evidence="4" key="1">
    <citation type="submission" date="2021-02" db="EMBL/GenBank/DDBJ databases">
        <authorList>
            <person name="Nowell W R."/>
        </authorList>
    </citation>
    <scope>NUCLEOTIDE SEQUENCE</scope>
</reference>
<evidence type="ECO:0000256" key="2">
    <source>
        <dbReference type="SAM" id="Phobius"/>
    </source>
</evidence>
<dbReference type="InterPro" id="IPR001107">
    <property type="entry name" value="Band_7"/>
</dbReference>
<sequence>MATREENRNHEFLELSIHSLPTTHNPRLSASKINRCAHQDYDIGLCGYILLVLSYAIILLTFPFSLTVCLKVVQEYERAVMFRLGRILGGAKGPGLFIIVPCVDAYTKVDLRTVTFDVPPQEILTKDSVTVAVDAVVYFRVFDPVISITNVEDA</sequence>
<dbReference type="PANTHER" id="PTHR10264">
    <property type="entry name" value="BAND 7 PROTEIN-RELATED"/>
    <property type="match status" value="1"/>
</dbReference>
<feature type="domain" description="Band 7" evidence="3">
    <location>
        <begin position="71"/>
        <end position="151"/>
    </location>
</feature>
<dbReference type="InterPro" id="IPR043202">
    <property type="entry name" value="Band-7_stomatin-like"/>
</dbReference>
<dbReference type="Proteomes" id="UP000676336">
    <property type="component" value="Unassembled WGS sequence"/>
</dbReference>
<keyword evidence="2" id="KW-0812">Transmembrane</keyword>
<keyword evidence="2" id="KW-1133">Transmembrane helix</keyword>
<proteinExistence type="inferred from homology"/>
<dbReference type="EMBL" id="CAJOBI010325971">
    <property type="protein sequence ID" value="CAF5191958.1"/>
    <property type="molecule type" value="Genomic_DNA"/>
</dbReference>
<comment type="caution">
    <text evidence="4">The sequence shown here is derived from an EMBL/GenBank/DDBJ whole genome shotgun (WGS) entry which is preliminary data.</text>
</comment>
<dbReference type="Gene3D" id="3.30.479.30">
    <property type="entry name" value="Band 7 domain"/>
    <property type="match status" value="1"/>
</dbReference>
<name>A0A8S3I304_9BILA</name>
<dbReference type="GO" id="GO:0005886">
    <property type="term" value="C:plasma membrane"/>
    <property type="evidence" value="ECO:0007669"/>
    <property type="project" value="InterPro"/>
</dbReference>
<evidence type="ECO:0000313" key="4">
    <source>
        <dbReference type="EMBL" id="CAF5191958.1"/>
    </source>
</evidence>
<dbReference type="PRINTS" id="PR00721">
    <property type="entry name" value="STOMATIN"/>
</dbReference>
<evidence type="ECO:0000256" key="1">
    <source>
        <dbReference type="ARBA" id="ARBA00008164"/>
    </source>
</evidence>
<keyword evidence="2" id="KW-0472">Membrane</keyword>
<dbReference type="PANTHER" id="PTHR10264:SF19">
    <property type="entry name" value="AT06885P-RELATED"/>
    <property type="match status" value="1"/>
</dbReference>